<feature type="region of interest" description="Disordered" evidence="1">
    <location>
        <begin position="24"/>
        <end position="358"/>
    </location>
</feature>
<feature type="compositionally biased region" description="Polar residues" evidence="1">
    <location>
        <begin position="338"/>
        <end position="348"/>
    </location>
</feature>
<feature type="compositionally biased region" description="Basic residues" evidence="1">
    <location>
        <begin position="308"/>
        <end position="322"/>
    </location>
</feature>
<feature type="compositionally biased region" description="Basic residues" evidence="1">
    <location>
        <begin position="40"/>
        <end position="52"/>
    </location>
</feature>
<dbReference type="VEuPathDB" id="VectorBase:AMAM004539"/>
<keyword evidence="3" id="KW-1185">Reference proteome</keyword>
<feature type="compositionally biased region" description="Low complexity" evidence="1">
    <location>
        <begin position="103"/>
        <end position="114"/>
    </location>
</feature>
<feature type="compositionally biased region" description="Basic and acidic residues" evidence="1">
    <location>
        <begin position="270"/>
        <end position="283"/>
    </location>
</feature>
<feature type="compositionally biased region" description="Basic and acidic residues" evidence="1">
    <location>
        <begin position="24"/>
        <end position="39"/>
    </location>
</feature>
<dbReference type="Proteomes" id="UP000075901">
    <property type="component" value="Unassembled WGS sequence"/>
</dbReference>
<evidence type="ECO:0000313" key="2">
    <source>
        <dbReference type="EnsemblMetazoa" id="AMAM004539-PA"/>
    </source>
</evidence>
<protein>
    <submittedName>
        <fullName evidence="2">Uncharacterized protein</fullName>
    </submittedName>
</protein>
<dbReference type="AlphaFoldDB" id="A0A182SDF0"/>
<reference evidence="3" key="1">
    <citation type="submission" date="2013-09" db="EMBL/GenBank/DDBJ databases">
        <title>The Genome Sequence of Anopheles maculatus species B.</title>
        <authorList>
            <consortium name="The Broad Institute Genomics Platform"/>
            <person name="Neafsey D.E."/>
            <person name="Besansky N."/>
            <person name="Howell P."/>
            <person name="Walton C."/>
            <person name="Young S.K."/>
            <person name="Zeng Q."/>
            <person name="Gargeya S."/>
            <person name="Fitzgerald M."/>
            <person name="Haas B."/>
            <person name="Abouelleil A."/>
            <person name="Allen A.W."/>
            <person name="Alvarado L."/>
            <person name="Arachchi H.M."/>
            <person name="Berlin A.M."/>
            <person name="Chapman S.B."/>
            <person name="Gainer-Dewar J."/>
            <person name="Goldberg J."/>
            <person name="Griggs A."/>
            <person name="Gujja S."/>
            <person name="Hansen M."/>
            <person name="Howarth C."/>
            <person name="Imamovic A."/>
            <person name="Ireland A."/>
            <person name="Larimer J."/>
            <person name="McCowan C."/>
            <person name="Murphy C."/>
            <person name="Pearson M."/>
            <person name="Poon T.W."/>
            <person name="Priest M."/>
            <person name="Roberts A."/>
            <person name="Saif S."/>
            <person name="Shea T."/>
            <person name="Sisk P."/>
            <person name="Sykes S."/>
            <person name="Wortman J."/>
            <person name="Nusbaum C."/>
            <person name="Birren B."/>
        </authorList>
    </citation>
    <scope>NUCLEOTIDE SEQUENCE [LARGE SCALE GENOMIC DNA]</scope>
    <source>
        <strain evidence="3">maculatus3</strain>
    </source>
</reference>
<feature type="compositionally biased region" description="Low complexity" evidence="1">
    <location>
        <begin position="284"/>
        <end position="307"/>
    </location>
</feature>
<feature type="compositionally biased region" description="Polar residues" evidence="1">
    <location>
        <begin position="163"/>
        <end position="177"/>
    </location>
</feature>
<name>A0A182SDF0_9DIPT</name>
<feature type="compositionally biased region" description="Pro residues" evidence="1">
    <location>
        <begin position="128"/>
        <end position="137"/>
    </location>
</feature>
<evidence type="ECO:0000256" key="1">
    <source>
        <dbReference type="SAM" id="MobiDB-lite"/>
    </source>
</evidence>
<organism evidence="2 3">
    <name type="scientific">Anopheles maculatus</name>
    <dbReference type="NCBI Taxonomy" id="74869"/>
    <lineage>
        <taxon>Eukaryota</taxon>
        <taxon>Metazoa</taxon>
        <taxon>Ecdysozoa</taxon>
        <taxon>Arthropoda</taxon>
        <taxon>Hexapoda</taxon>
        <taxon>Insecta</taxon>
        <taxon>Pterygota</taxon>
        <taxon>Neoptera</taxon>
        <taxon>Endopterygota</taxon>
        <taxon>Diptera</taxon>
        <taxon>Nematocera</taxon>
        <taxon>Culicoidea</taxon>
        <taxon>Culicidae</taxon>
        <taxon>Anophelinae</taxon>
        <taxon>Anopheles</taxon>
        <taxon>Anopheles maculatus group</taxon>
    </lineage>
</organism>
<evidence type="ECO:0000313" key="3">
    <source>
        <dbReference type="Proteomes" id="UP000075901"/>
    </source>
</evidence>
<reference evidence="2" key="2">
    <citation type="submission" date="2020-05" db="UniProtKB">
        <authorList>
            <consortium name="EnsemblMetazoa"/>
        </authorList>
    </citation>
    <scope>IDENTIFICATION</scope>
    <source>
        <strain evidence="2">maculatus3</strain>
    </source>
</reference>
<proteinExistence type="predicted"/>
<feature type="compositionally biased region" description="Basic and acidic residues" evidence="1">
    <location>
        <begin position="56"/>
        <end position="71"/>
    </location>
</feature>
<accession>A0A182SDF0</accession>
<sequence>MQILLNKQYKADKKAEIEKVERQIQQQQERDDEMRELALKLRRRQRELRHKYGTPESEHSKSHSSEEHSTDEGDEAASKPSQPAQQQPPQHHRHPPGDDGSNSPRRLPLLVPPLTSVPPPKMASLHCRPPPSLPVGGPPMSAGGGPGYRNSSAVIERKPVLRSASNFGAQSGEHTGQGSYGGDMGRLRRRESPAPNISGSSSRGYGGTSGGMSPSMNLRRGPAGGSRFDDRNRRRSPPASRYDRPRSKSRDRVAARDTGQSGPGSGSRGRRMDYGRTRGDYERYQSSYGSQGQGQQSSYSGGSSGSRYRGRRSRSGSRGRRSRSSERPTTRGNGGSGTVTSSRQSNRSPKPIKKLVDY</sequence>
<dbReference type="EnsemblMetazoa" id="AMAM004539-RA">
    <property type="protein sequence ID" value="AMAM004539-PA"/>
    <property type="gene ID" value="AMAM004539"/>
</dbReference>
<feature type="compositionally biased region" description="Basic and acidic residues" evidence="1">
    <location>
        <begin position="241"/>
        <end position="255"/>
    </location>
</feature>